<keyword evidence="2" id="KW-1185">Reference proteome</keyword>
<gene>
    <name evidence="1" type="ORF">IHE45_08G146100</name>
</gene>
<sequence>MECVWMKIAGYEVSICTSALKKVAYVVLFSIFSASGVMIGLVTGAVNGQTKETGMVRGAMIGAVAGAVVGMEVLESCFQGELLSKMRIFKSLVNGKIFREYVGPAILKAYQWQQNEAEINYSETADMFDASKNKGLLPENVKKLPEFIISDRAICCAICLQDCKIGESARRLPSCAHFFHMNCIDEWLVRNATCPICRKDV</sequence>
<dbReference type="EMBL" id="CM037018">
    <property type="protein sequence ID" value="KAH7675602.1"/>
    <property type="molecule type" value="Genomic_DNA"/>
</dbReference>
<dbReference type="Proteomes" id="UP000827976">
    <property type="component" value="Chromosome 8"/>
</dbReference>
<comment type="caution">
    <text evidence="1">The sequence shown here is derived from an EMBL/GenBank/DDBJ whole genome shotgun (WGS) entry which is preliminary data.</text>
</comment>
<name>A0ACB7VN28_DIOAL</name>
<evidence type="ECO:0000313" key="2">
    <source>
        <dbReference type="Proteomes" id="UP000827976"/>
    </source>
</evidence>
<protein>
    <submittedName>
        <fullName evidence="1">Zinc finger RING/FYVE/PHD-type protein</fullName>
    </submittedName>
</protein>
<accession>A0ACB7VN28</accession>
<reference evidence="2" key="1">
    <citation type="journal article" date="2022" name="Nat. Commun.">
        <title>Chromosome evolution and the genetic basis of agronomically important traits in greater yam.</title>
        <authorList>
            <person name="Bredeson J.V."/>
            <person name="Lyons J.B."/>
            <person name="Oniyinde I.O."/>
            <person name="Okereke N.R."/>
            <person name="Kolade O."/>
            <person name="Nnabue I."/>
            <person name="Nwadili C.O."/>
            <person name="Hribova E."/>
            <person name="Parker M."/>
            <person name="Nwogha J."/>
            <person name="Shu S."/>
            <person name="Carlson J."/>
            <person name="Kariba R."/>
            <person name="Muthemba S."/>
            <person name="Knop K."/>
            <person name="Barton G.J."/>
            <person name="Sherwood A.V."/>
            <person name="Lopez-Montes A."/>
            <person name="Asiedu R."/>
            <person name="Jamnadass R."/>
            <person name="Muchugi A."/>
            <person name="Goodstein D."/>
            <person name="Egesi C.N."/>
            <person name="Featherston J."/>
            <person name="Asfaw A."/>
            <person name="Simpson G.G."/>
            <person name="Dolezel J."/>
            <person name="Hendre P.S."/>
            <person name="Van Deynze A."/>
            <person name="Kumar P.L."/>
            <person name="Obidiegwu J.E."/>
            <person name="Bhattacharjee R."/>
            <person name="Rokhsar D.S."/>
        </authorList>
    </citation>
    <scope>NUCLEOTIDE SEQUENCE [LARGE SCALE GENOMIC DNA]</scope>
    <source>
        <strain evidence="2">cv. TDa95/00328</strain>
    </source>
</reference>
<proteinExistence type="predicted"/>
<evidence type="ECO:0000313" key="1">
    <source>
        <dbReference type="EMBL" id="KAH7675602.1"/>
    </source>
</evidence>
<organism evidence="1 2">
    <name type="scientific">Dioscorea alata</name>
    <name type="common">Purple yam</name>
    <dbReference type="NCBI Taxonomy" id="55571"/>
    <lineage>
        <taxon>Eukaryota</taxon>
        <taxon>Viridiplantae</taxon>
        <taxon>Streptophyta</taxon>
        <taxon>Embryophyta</taxon>
        <taxon>Tracheophyta</taxon>
        <taxon>Spermatophyta</taxon>
        <taxon>Magnoliopsida</taxon>
        <taxon>Liliopsida</taxon>
        <taxon>Dioscoreales</taxon>
        <taxon>Dioscoreaceae</taxon>
        <taxon>Dioscorea</taxon>
    </lineage>
</organism>